<dbReference type="Proteomes" id="UP001432000">
    <property type="component" value="Chromosome"/>
</dbReference>
<dbReference type="RefSeq" id="WP_338889774.1">
    <property type="nucleotide sequence ID" value="NZ_CP147846.1"/>
</dbReference>
<organism evidence="2 3">
    <name type="scientific">Rhodococcus sovatensis</name>
    <dbReference type="NCBI Taxonomy" id="1805840"/>
    <lineage>
        <taxon>Bacteria</taxon>
        <taxon>Bacillati</taxon>
        <taxon>Actinomycetota</taxon>
        <taxon>Actinomycetes</taxon>
        <taxon>Mycobacteriales</taxon>
        <taxon>Nocardiaceae</taxon>
        <taxon>Rhodococcus</taxon>
    </lineage>
</organism>
<feature type="compositionally biased region" description="Basic and acidic residues" evidence="1">
    <location>
        <begin position="106"/>
        <end position="120"/>
    </location>
</feature>
<proteinExistence type="predicted"/>
<evidence type="ECO:0000256" key="1">
    <source>
        <dbReference type="SAM" id="MobiDB-lite"/>
    </source>
</evidence>
<protein>
    <submittedName>
        <fullName evidence="2">Uncharacterized protein</fullName>
    </submittedName>
</protein>
<feature type="region of interest" description="Disordered" evidence="1">
    <location>
        <begin position="75"/>
        <end position="126"/>
    </location>
</feature>
<keyword evidence="3" id="KW-1185">Reference proteome</keyword>
<sequence>MTDDHMALLRELAGDLPPLPDEVWNCALDAAFDPDAAADSDLVPEMDDHPVVPEDEDIVLDDIVLEDEDIVLDDALQPADDSDSDSDLSLADDLAIDPVGTEPGDDGIHHLDIDLERVDEPGEDLL</sequence>
<name>A0ABZ2PJ48_9NOCA</name>
<dbReference type="EMBL" id="CP147846">
    <property type="protein sequence ID" value="WXG69145.1"/>
    <property type="molecule type" value="Genomic_DNA"/>
</dbReference>
<evidence type="ECO:0000313" key="3">
    <source>
        <dbReference type="Proteomes" id="UP001432000"/>
    </source>
</evidence>
<feature type="compositionally biased region" description="Low complexity" evidence="1">
    <location>
        <begin position="87"/>
        <end position="97"/>
    </location>
</feature>
<gene>
    <name evidence="2" type="ORF">WDS16_00810</name>
</gene>
<evidence type="ECO:0000313" key="2">
    <source>
        <dbReference type="EMBL" id="WXG69145.1"/>
    </source>
</evidence>
<reference evidence="2 3" key="1">
    <citation type="submission" date="2024-03" db="EMBL/GenBank/DDBJ databases">
        <title>Natural products discovery in diverse microorganisms through a two-stage MS feature dereplication strategy.</title>
        <authorList>
            <person name="Zhang R."/>
        </authorList>
    </citation>
    <scope>NUCLEOTIDE SEQUENCE [LARGE SCALE GENOMIC DNA]</scope>
    <source>
        <strain evidence="2 3">18930</strain>
    </source>
</reference>
<accession>A0ABZ2PJ48</accession>